<feature type="coiled-coil region" evidence="1">
    <location>
        <begin position="70"/>
        <end position="150"/>
    </location>
</feature>
<keyword evidence="2" id="KW-0396">Initiation factor</keyword>
<dbReference type="Proteomes" id="UP000735302">
    <property type="component" value="Unassembled WGS sequence"/>
</dbReference>
<gene>
    <name evidence="2" type="ORF">PoB_007029000</name>
</gene>
<keyword evidence="1" id="KW-0175">Coiled coil</keyword>
<dbReference type="AlphaFoldDB" id="A0AAV4DIF1"/>
<comment type="caution">
    <text evidence="2">The sequence shown here is derived from an EMBL/GenBank/DDBJ whole genome shotgun (WGS) entry which is preliminary data.</text>
</comment>
<reference evidence="2 3" key="1">
    <citation type="journal article" date="2021" name="Elife">
        <title>Chloroplast acquisition without the gene transfer in kleptoplastic sea slugs, Plakobranchus ocellatus.</title>
        <authorList>
            <person name="Maeda T."/>
            <person name="Takahashi S."/>
            <person name="Yoshida T."/>
            <person name="Shimamura S."/>
            <person name="Takaki Y."/>
            <person name="Nagai Y."/>
            <person name="Toyoda A."/>
            <person name="Suzuki Y."/>
            <person name="Arimoto A."/>
            <person name="Ishii H."/>
            <person name="Satoh N."/>
            <person name="Nishiyama T."/>
            <person name="Hasebe M."/>
            <person name="Maruyama T."/>
            <person name="Minagawa J."/>
            <person name="Obokata J."/>
            <person name="Shigenobu S."/>
        </authorList>
    </citation>
    <scope>NUCLEOTIDE SEQUENCE [LARGE SCALE GENOMIC DNA]</scope>
</reference>
<dbReference type="GO" id="GO:0003743">
    <property type="term" value="F:translation initiation factor activity"/>
    <property type="evidence" value="ECO:0007669"/>
    <property type="project" value="UniProtKB-KW"/>
</dbReference>
<evidence type="ECO:0000256" key="1">
    <source>
        <dbReference type="SAM" id="Coils"/>
    </source>
</evidence>
<feature type="coiled-coil region" evidence="1">
    <location>
        <begin position="209"/>
        <end position="250"/>
    </location>
</feature>
<protein>
    <submittedName>
        <fullName evidence="2">Translation initiation factor if-2-like</fullName>
    </submittedName>
</protein>
<keyword evidence="2" id="KW-0648">Protein biosynthesis</keyword>
<name>A0AAV4DIF1_9GAST</name>
<proteinExistence type="predicted"/>
<dbReference type="EMBL" id="BLXT01007908">
    <property type="protein sequence ID" value="GFO43785.1"/>
    <property type="molecule type" value="Genomic_DNA"/>
</dbReference>
<sequence>MSLRVIKHTRDPLELLERMLNKTTLVTQRVGHGQIMELGDNILAATRTDDHSDRERAVQEAVDAAEARATRELRAALRRLTKEKDAERTRALEKQKWYADRLAARVCQQRDRAEAERMKELRKALEEEKQEALKQQWEECERLKEQAVEEACLALRKRLRDEFAVEKERAIADALRVAREGFRKREQEVIARTRRECKEEARLEAERVAALHKAEVDGLNLRYDILERKYKKELAHKERVERDFRALQEDYQRFMDYTDGRFHSDYLMRLRYLGMRLATKEISTVTYEDIEPILDKRKTS</sequence>
<evidence type="ECO:0000313" key="2">
    <source>
        <dbReference type="EMBL" id="GFO43785.1"/>
    </source>
</evidence>
<accession>A0AAV4DIF1</accession>
<evidence type="ECO:0000313" key="3">
    <source>
        <dbReference type="Proteomes" id="UP000735302"/>
    </source>
</evidence>
<organism evidence="2 3">
    <name type="scientific">Plakobranchus ocellatus</name>
    <dbReference type="NCBI Taxonomy" id="259542"/>
    <lineage>
        <taxon>Eukaryota</taxon>
        <taxon>Metazoa</taxon>
        <taxon>Spiralia</taxon>
        <taxon>Lophotrochozoa</taxon>
        <taxon>Mollusca</taxon>
        <taxon>Gastropoda</taxon>
        <taxon>Heterobranchia</taxon>
        <taxon>Euthyneura</taxon>
        <taxon>Panpulmonata</taxon>
        <taxon>Sacoglossa</taxon>
        <taxon>Placobranchoidea</taxon>
        <taxon>Plakobranchidae</taxon>
        <taxon>Plakobranchus</taxon>
    </lineage>
</organism>
<keyword evidence="3" id="KW-1185">Reference proteome</keyword>